<dbReference type="AlphaFoldDB" id="A0A9W6XBG4"/>
<dbReference type="Gene3D" id="1.25.40.20">
    <property type="entry name" value="Ankyrin repeat-containing domain"/>
    <property type="match status" value="1"/>
</dbReference>
<accession>A0A9W6XBG4</accession>
<sequence>MDSTSTSDKKAHTREVIDLTGDSDDEEDTKRPRWAESNSAGAEWAHIDTYVGQKDPTQALELAARTGNLERLLEILENFQVDVVDATMAAASNGHYGCVVALRDYLCDPEDDEYYLDIEGRETFSAAVVPAAQNGHSDVVKFILIALLSDGEINEEATWRAFHEAASHGFVDIVQMTAEQLSWRDEFDRECSPALLSAIAGGHTEVVALLLQLEDCHCDMGSAFVEAMNMTQHEVAERIYEIFPEVTGGENLFVEMAGRGRRDVVAYMYEHGHIDEKLIREALQRASANACTSVVGFLKTLRATTL</sequence>
<protein>
    <submittedName>
        <fullName evidence="2">Unnamed protein product</fullName>
    </submittedName>
</protein>
<dbReference type="Proteomes" id="UP001165083">
    <property type="component" value="Unassembled WGS sequence"/>
</dbReference>
<dbReference type="InterPro" id="IPR002110">
    <property type="entry name" value="Ankyrin_rpt"/>
</dbReference>
<organism evidence="2 3">
    <name type="scientific">Phytophthora lilii</name>
    <dbReference type="NCBI Taxonomy" id="2077276"/>
    <lineage>
        <taxon>Eukaryota</taxon>
        <taxon>Sar</taxon>
        <taxon>Stramenopiles</taxon>
        <taxon>Oomycota</taxon>
        <taxon>Peronosporomycetes</taxon>
        <taxon>Peronosporales</taxon>
        <taxon>Peronosporaceae</taxon>
        <taxon>Phytophthora</taxon>
    </lineage>
</organism>
<gene>
    <name evidence="2" type="ORF">Plil01_001506700</name>
</gene>
<reference evidence="2" key="1">
    <citation type="submission" date="2023-04" db="EMBL/GenBank/DDBJ databases">
        <title>Phytophthora lilii NBRC 32176.</title>
        <authorList>
            <person name="Ichikawa N."/>
            <person name="Sato H."/>
            <person name="Tonouchi N."/>
        </authorList>
    </citation>
    <scope>NUCLEOTIDE SEQUENCE</scope>
    <source>
        <strain evidence="2">NBRC 32176</strain>
    </source>
</reference>
<dbReference type="SUPFAM" id="SSF48403">
    <property type="entry name" value="Ankyrin repeat"/>
    <property type="match status" value="1"/>
</dbReference>
<dbReference type="Pfam" id="PF12796">
    <property type="entry name" value="Ank_2"/>
    <property type="match status" value="1"/>
</dbReference>
<evidence type="ECO:0000313" key="3">
    <source>
        <dbReference type="Proteomes" id="UP001165083"/>
    </source>
</evidence>
<proteinExistence type="predicted"/>
<dbReference type="InterPro" id="IPR052050">
    <property type="entry name" value="SecEffector_AnkRepeat"/>
</dbReference>
<dbReference type="OrthoDB" id="121665at2759"/>
<name>A0A9W6XBG4_9STRA</name>
<dbReference type="PANTHER" id="PTHR46586">
    <property type="entry name" value="ANKYRIN REPEAT-CONTAINING PROTEIN"/>
    <property type="match status" value="1"/>
</dbReference>
<dbReference type="EMBL" id="BSXW01001285">
    <property type="protein sequence ID" value="GMF35474.1"/>
    <property type="molecule type" value="Genomic_DNA"/>
</dbReference>
<comment type="caution">
    <text evidence="2">The sequence shown here is derived from an EMBL/GenBank/DDBJ whole genome shotgun (WGS) entry which is preliminary data.</text>
</comment>
<evidence type="ECO:0000256" key="1">
    <source>
        <dbReference type="SAM" id="MobiDB-lite"/>
    </source>
</evidence>
<keyword evidence="3" id="KW-1185">Reference proteome</keyword>
<feature type="compositionally biased region" description="Basic and acidic residues" evidence="1">
    <location>
        <begin position="7"/>
        <end position="17"/>
    </location>
</feature>
<feature type="region of interest" description="Disordered" evidence="1">
    <location>
        <begin position="1"/>
        <end position="40"/>
    </location>
</feature>
<dbReference type="PANTHER" id="PTHR46586:SF3">
    <property type="entry name" value="ANKYRIN REPEAT-CONTAINING PROTEIN"/>
    <property type="match status" value="1"/>
</dbReference>
<dbReference type="InterPro" id="IPR036770">
    <property type="entry name" value="Ankyrin_rpt-contain_sf"/>
</dbReference>
<evidence type="ECO:0000313" key="2">
    <source>
        <dbReference type="EMBL" id="GMF35474.1"/>
    </source>
</evidence>